<evidence type="ECO:0000256" key="1">
    <source>
        <dbReference type="SAM" id="Phobius"/>
    </source>
</evidence>
<proteinExistence type="predicted"/>
<name>A0A6B0UIX0_IXORI</name>
<keyword evidence="1" id="KW-1133">Transmembrane helix</keyword>
<accession>A0A6B0UIX0</accession>
<evidence type="ECO:0000313" key="3">
    <source>
        <dbReference type="EMBL" id="MXU89604.1"/>
    </source>
</evidence>
<keyword evidence="1" id="KW-0812">Transmembrane</keyword>
<protein>
    <submittedName>
        <fullName evidence="3">Putative secreted protein</fullName>
    </submittedName>
</protein>
<organism evidence="3">
    <name type="scientific">Ixodes ricinus</name>
    <name type="common">Common tick</name>
    <name type="synonym">Acarus ricinus</name>
    <dbReference type="NCBI Taxonomy" id="34613"/>
    <lineage>
        <taxon>Eukaryota</taxon>
        <taxon>Metazoa</taxon>
        <taxon>Ecdysozoa</taxon>
        <taxon>Arthropoda</taxon>
        <taxon>Chelicerata</taxon>
        <taxon>Arachnida</taxon>
        <taxon>Acari</taxon>
        <taxon>Parasitiformes</taxon>
        <taxon>Ixodida</taxon>
        <taxon>Ixodoidea</taxon>
        <taxon>Ixodidae</taxon>
        <taxon>Ixodinae</taxon>
        <taxon>Ixodes</taxon>
    </lineage>
</organism>
<feature type="transmembrane region" description="Helical" evidence="1">
    <location>
        <begin position="89"/>
        <end position="108"/>
    </location>
</feature>
<keyword evidence="2" id="KW-0732">Signal</keyword>
<feature type="chain" id="PRO_5025413722" evidence="2">
    <location>
        <begin position="22"/>
        <end position="109"/>
    </location>
</feature>
<keyword evidence="1" id="KW-0472">Membrane</keyword>
<dbReference type="AlphaFoldDB" id="A0A6B0UIX0"/>
<evidence type="ECO:0000256" key="2">
    <source>
        <dbReference type="SAM" id="SignalP"/>
    </source>
</evidence>
<sequence>MSSTLWTALVILAPLTRLNTAQLLEEIRNLLLVGVAQTLQDERLDVVHLPVDGLGGTGTSCKKYAQLADGTKDIGVGDRFFLLIRDRCLLVFIIQVLLVAAIVLLTNAV</sequence>
<dbReference type="EMBL" id="GIFC01007521">
    <property type="protein sequence ID" value="MXU89604.1"/>
    <property type="molecule type" value="Transcribed_RNA"/>
</dbReference>
<feature type="signal peptide" evidence="2">
    <location>
        <begin position="1"/>
        <end position="21"/>
    </location>
</feature>
<reference evidence="3" key="1">
    <citation type="submission" date="2019-12" db="EMBL/GenBank/DDBJ databases">
        <title>An insight into the sialome of adult female Ixodes ricinus ticks feeding for 6 days.</title>
        <authorList>
            <person name="Perner J."/>
            <person name="Ribeiro J.M.C."/>
        </authorList>
    </citation>
    <scope>NUCLEOTIDE SEQUENCE</scope>
    <source>
        <strain evidence="3">Semi-engorged</strain>
        <tissue evidence="3">Salivary glands</tissue>
    </source>
</reference>